<organism evidence="2 3">
    <name type="scientific">Roseovarius faecimaris</name>
    <dbReference type="NCBI Taxonomy" id="2494550"/>
    <lineage>
        <taxon>Bacteria</taxon>
        <taxon>Pseudomonadati</taxon>
        <taxon>Pseudomonadota</taxon>
        <taxon>Alphaproteobacteria</taxon>
        <taxon>Rhodobacterales</taxon>
        <taxon>Roseobacteraceae</taxon>
        <taxon>Roseovarius</taxon>
    </lineage>
</organism>
<name>A0A6I6IP02_9RHOB</name>
<sequence length="409" mass="44799">MKNHICALALLGPCLGAAVGPAAAQDGFSPGFGPVRYSEVMFDRQNKVTGKIAEALRARQRGELPETGLHFGARFVGTVIAEETDTPGKFPILSRLPPTHTKGTSDIFGVVNEVSANVTLTLPMFTAFAQGEFTEVEYPGQDDVQLRKYWLAYGDLDRSPVYVAAGRKTINFGQFESYAPFTHTHSTHYFWAQSDDPVMEIGYVTDRTELSFTLIPAHRGNRVISSPKNDGALSNFAVNASHTLPVGQGGALRLGAGFLRGTIYDSVIAHHPPGVGINRYWNEAWDINATYSRGPFDVQAEFTRTMHDWAATGHHVSALTLQGRYRSELFGKPAIWSVSASRGEQGTNGTEWERMEQVILGLEVQAHENVSIGAEYLYDEGFVPLIMPTFVGDRSVTSHTLITGIKVTF</sequence>
<protein>
    <recommendedName>
        <fullName evidence="4">Porin</fullName>
    </recommendedName>
</protein>
<gene>
    <name evidence="2" type="ORF">EI983_06760</name>
</gene>
<dbReference type="SUPFAM" id="SSF56935">
    <property type="entry name" value="Porins"/>
    <property type="match status" value="1"/>
</dbReference>
<feature type="chain" id="PRO_5026030475" description="Porin" evidence="1">
    <location>
        <begin position="25"/>
        <end position="409"/>
    </location>
</feature>
<dbReference type="EMBL" id="CP034348">
    <property type="protein sequence ID" value="QGX97992.1"/>
    <property type="molecule type" value="Genomic_DNA"/>
</dbReference>
<dbReference type="Proteomes" id="UP000428330">
    <property type="component" value="Chromosome"/>
</dbReference>
<reference evidence="3" key="1">
    <citation type="submission" date="2018-12" db="EMBL/GenBank/DDBJ databases">
        <title>Complete genome sequence of Roseovarius sp. MME-070.</title>
        <authorList>
            <person name="Nam Y.-D."/>
            <person name="Kang J."/>
            <person name="Chung W.-H."/>
            <person name="Park Y.S."/>
        </authorList>
    </citation>
    <scope>NUCLEOTIDE SEQUENCE [LARGE SCALE GENOMIC DNA]</scope>
    <source>
        <strain evidence="3">MME-070</strain>
    </source>
</reference>
<dbReference type="KEGG" id="rom:EI983_06760"/>
<evidence type="ECO:0008006" key="4">
    <source>
        <dbReference type="Google" id="ProtNLM"/>
    </source>
</evidence>
<evidence type="ECO:0000313" key="3">
    <source>
        <dbReference type="Proteomes" id="UP000428330"/>
    </source>
</evidence>
<feature type="signal peptide" evidence="1">
    <location>
        <begin position="1"/>
        <end position="24"/>
    </location>
</feature>
<dbReference type="OrthoDB" id="228981at2"/>
<evidence type="ECO:0000313" key="2">
    <source>
        <dbReference type="EMBL" id="QGX97992.1"/>
    </source>
</evidence>
<evidence type="ECO:0000256" key="1">
    <source>
        <dbReference type="SAM" id="SignalP"/>
    </source>
</evidence>
<proteinExistence type="predicted"/>
<keyword evidence="1" id="KW-0732">Signal</keyword>
<dbReference type="AlphaFoldDB" id="A0A6I6IP02"/>
<keyword evidence="3" id="KW-1185">Reference proteome</keyword>
<dbReference type="RefSeq" id="WP_157706624.1">
    <property type="nucleotide sequence ID" value="NZ_CP034348.1"/>
</dbReference>
<accession>A0A6I6IP02</accession>